<dbReference type="AlphaFoldDB" id="A0A917KUM4"/>
<evidence type="ECO:0000256" key="3">
    <source>
        <dbReference type="ARBA" id="ARBA00023163"/>
    </source>
</evidence>
<dbReference type="Pfam" id="PF00196">
    <property type="entry name" value="GerE"/>
    <property type="match status" value="1"/>
</dbReference>
<evidence type="ECO:0000256" key="2">
    <source>
        <dbReference type="ARBA" id="ARBA00023125"/>
    </source>
</evidence>
<feature type="region of interest" description="Disordered" evidence="4">
    <location>
        <begin position="1"/>
        <end position="109"/>
    </location>
</feature>
<keyword evidence="3" id="KW-0804">Transcription</keyword>
<dbReference type="Gene3D" id="1.10.10.10">
    <property type="entry name" value="Winged helix-like DNA-binding domain superfamily/Winged helix DNA-binding domain"/>
    <property type="match status" value="1"/>
</dbReference>
<keyword evidence="2" id="KW-0238">DNA-binding</keyword>
<dbReference type="SMART" id="SM00421">
    <property type="entry name" value="HTH_LUXR"/>
    <property type="match status" value="1"/>
</dbReference>
<keyword evidence="1" id="KW-0805">Transcription regulation</keyword>
<protein>
    <recommendedName>
        <fullName evidence="5">HTH luxR-type domain-containing protein</fullName>
    </recommendedName>
</protein>
<dbReference type="Proteomes" id="UP000657574">
    <property type="component" value="Unassembled WGS sequence"/>
</dbReference>
<dbReference type="PANTHER" id="PTHR44688">
    <property type="entry name" value="DNA-BINDING TRANSCRIPTIONAL ACTIVATOR DEVR_DOSR"/>
    <property type="match status" value="1"/>
</dbReference>
<dbReference type="InterPro" id="IPR016032">
    <property type="entry name" value="Sig_transdc_resp-reg_C-effctor"/>
</dbReference>
<dbReference type="SUPFAM" id="SSF46894">
    <property type="entry name" value="C-terminal effector domain of the bipartite response regulators"/>
    <property type="match status" value="1"/>
</dbReference>
<evidence type="ECO:0000256" key="1">
    <source>
        <dbReference type="ARBA" id="ARBA00023015"/>
    </source>
</evidence>
<dbReference type="GO" id="GO:0006355">
    <property type="term" value="P:regulation of DNA-templated transcription"/>
    <property type="evidence" value="ECO:0007669"/>
    <property type="project" value="InterPro"/>
</dbReference>
<sequence>MRREAMRGMEPTQGIEQSTAARLRPALAGPGQVEKPRRPALVADEPITADGVTLFPGAVDDGAGCTGRDTAADRAAGTDTGPRTPADREEGRRAVCESSGRRRTTGEQLSAQEMQIAVLAAQGLSNHEIGRRLSISPGRVAARLYRIYSRFNVTSRARLAAALAALHDTRTTAALSRQQLRSP</sequence>
<evidence type="ECO:0000313" key="6">
    <source>
        <dbReference type="EMBL" id="GGJ28552.1"/>
    </source>
</evidence>
<reference evidence="6" key="2">
    <citation type="submission" date="2020-09" db="EMBL/GenBank/DDBJ databases">
        <authorList>
            <person name="Sun Q."/>
            <person name="Ohkuma M."/>
        </authorList>
    </citation>
    <scope>NUCLEOTIDE SEQUENCE</scope>
    <source>
        <strain evidence="6">JCM 3086</strain>
    </source>
</reference>
<evidence type="ECO:0000256" key="4">
    <source>
        <dbReference type="SAM" id="MobiDB-lite"/>
    </source>
</evidence>
<proteinExistence type="predicted"/>
<dbReference type="PROSITE" id="PS50043">
    <property type="entry name" value="HTH_LUXR_2"/>
    <property type="match status" value="1"/>
</dbReference>
<dbReference type="InterPro" id="IPR036388">
    <property type="entry name" value="WH-like_DNA-bd_sf"/>
</dbReference>
<evidence type="ECO:0000259" key="5">
    <source>
        <dbReference type="PROSITE" id="PS50043"/>
    </source>
</evidence>
<gene>
    <name evidence="6" type="ORF">GCM10010121_044880</name>
</gene>
<reference evidence="6" key="1">
    <citation type="journal article" date="2014" name="Int. J. Syst. Evol. Microbiol.">
        <title>Complete genome sequence of Corynebacterium casei LMG S-19264T (=DSM 44701T), isolated from a smear-ripened cheese.</title>
        <authorList>
            <consortium name="US DOE Joint Genome Institute (JGI-PGF)"/>
            <person name="Walter F."/>
            <person name="Albersmeier A."/>
            <person name="Kalinowski J."/>
            <person name="Ruckert C."/>
        </authorList>
    </citation>
    <scope>NUCLEOTIDE SEQUENCE</scope>
    <source>
        <strain evidence="6">JCM 3086</strain>
    </source>
</reference>
<dbReference type="CDD" id="cd06170">
    <property type="entry name" value="LuxR_C_like"/>
    <property type="match status" value="1"/>
</dbReference>
<accession>A0A917KUM4</accession>
<comment type="caution">
    <text evidence="6">The sequence shown here is derived from an EMBL/GenBank/DDBJ whole genome shotgun (WGS) entry which is preliminary data.</text>
</comment>
<dbReference type="EMBL" id="BMQA01000014">
    <property type="protein sequence ID" value="GGJ28552.1"/>
    <property type="molecule type" value="Genomic_DNA"/>
</dbReference>
<dbReference type="GO" id="GO:0003677">
    <property type="term" value="F:DNA binding"/>
    <property type="evidence" value="ECO:0007669"/>
    <property type="project" value="UniProtKB-KW"/>
</dbReference>
<keyword evidence="7" id="KW-1185">Reference proteome</keyword>
<organism evidence="6 7">
    <name type="scientific">Streptomyces brasiliensis</name>
    <dbReference type="NCBI Taxonomy" id="1954"/>
    <lineage>
        <taxon>Bacteria</taxon>
        <taxon>Bacillati</taxon>
        <taxon>Actinomycetota</taxon>
        <taxon>Actinomycetes</taxon>
        <taxon>Kitasatosporales</taxon>
        <taxon>Streptomycetaceae</taxon>
        <taxon>Streptomyces</taxon>
    </lineage>
</organism>
<name>A0A917KUM4_9ACTN</name>
<feature type="compositionally biased region" description="Low complexity" evidence="4">
    <location>
        <begin position="66"/>
        <end position="81"/>
    </location>
</feature>
<dbReference type="InterPro" id="IPR000792">
    <property type="entry name" value="Tscrpt_reg_LuxR_C"/>
</dbReference>
<feature type="compositionally biased region" description="Basic and acidic residues" evidence="4">
    <location>
        <begin position="85"/>
        <end position="95"/>
    </location>
</feature>
<feature type="domain" description="HTH luxR-type" evidence="5">
    <location>
        <begin position="102"/>
        <end position="167"/>
    </location>
</feature>
<evidence type="ECO:0000313" key="7">
    <source>
        <dbReference type="Proteomes" id="UP000657574"/>
    </source>
</evidence>
<dbReference type="PANTHER" id="PTHR44688:SF16">
    <property type="entry name" value="DNA-BINDING TRANSCRIPTIONAL ACTIVATOR DEVR_DOSR"/>
    <property type="match status" value="1"/>
</dbReference>